<feature type="region of interest" description="Disordered" evidence="1">
    <location>
        <begin position="59"/>
        <end position="93"/>
    </location>
</feature>
<sequence>MPNDKPPKDPWCNPLEMPDGSKISGAPARERRIKLKGGIPAIIKESAAKAVEAALAIYQTEQTQVTPPPPSPRPVRKRQPTVNQPGHTPGNLH</sequence>
<evidence type="ECO:0000313" key="2">
    <source>
        <dbReference type="EMBL" id="ASD49422.1"/>
    </source>
</evidence>
<proteinExistence type="predicted"/>
<protein>
    <submittedName>
        <fullName evidence="2">Uncharacterized protein</fullName>
    </submittedName>
</protein>
<reference evidence="2" key="1">
    <citation type="submission" date="2017-01" db="EMBL/GenBank/DDBJ databases">
        <title>Plasmid composition in Aeromonas salmonicida subsp. salmonicida 01-B526 unravels unsuspected type three secretion system loss patterns.</title>
        <authorList>
            <person name="Tanaka K.H."/>
            <person name="Vincent A.T."/>
            <person name="Emond-Rheault J.-G."/>
            <person name="Adamczuk M."/>
            <person name="Frenette M."/>
            <person name="Charette S.J."/>
        </authorList>
    </citation>
    <scope>NUCLEOTIDE SEQUENCE</scope>
    <source>
        <strain evidence="2">01-B526</strain>
        <plasmid evidence="2">pAsa9</plasmid>
    </source>
</reference>
<name>A0A1Z3MNQ8_AERSS</name>
<feature type="region of interest" description="Disordered" evidence="1">
    <location>
        <begin position="1"/>
        <end position="28"/>
    </location>
</feature>
<accession>A0A1Z3MNQ8</accession>
<geneLocation type="plasmid" evidence="2">
    <name>pAsa9</name>
</geneLocation>
<keyword evidence="2" id="KW-0614">Plasmid</keyword>
<dbReference type="EMBL" id="KY555070">
    <property type="protein sequence ID" value="ASD49422.1"/>
    <property type="molecule type" value="Genomic_DNA"/>
</dbReference>
<evidence type="ECO:0000256" key="1">
    <source>
        <dbReference type="SAM" id="MobiDB-lite"/>
    </source>
</evidence>
<organism evidence="2">
    <name type="scientific">Aeromonas salmonicida subsp. salmonicida</name>
    <dbReference type="NCBI Taxonomy" id="29491"/>
    <lineage>
        <taxon>Bacteria</taxon>
        <taxon>Pseudomonadati</taxon>
        <taxon>Pseudomonadota</taxon>
        <taxon>Gammaproteobacteria</taxon>
        <taxon>Aeromonadales</taxon>
        <taxon>Aeromonadaceae</taxon>
        <taxon>Aeromonas</taxon>
    </lineage>
</organism>
<dbReference type="AlphaFoldDB" id="A0A1Z3MNQ8"/>